<dbReference type="Gene3D" id="1.20.5.1930">
    <property type="match status" value="1"/>
</dbReference>
<dbReference type="OrthoDB" id="5241784at2"/>
<dbReference type="KEGG" id="sct:SCAT_3345"/>
<dbReference type="eggNOG" id="COG4585">
    <property type="taxonomic scope" value="Bacteria"/>
</dbReference>
<evidence type="ECO:0000256" key="3">
    <source>
        <dbReference type="ARBA" id="ARBA00023012"/>
    </source>
</evidence>
<evidence type="ECO:0000256" key="5">
    <source>
        <dbReference type="SAM" id="Phobius"/>
    </source>
</evidence>
<feature type="transmembrane region" description="Helical" evidence="5">
    <location>
        <begin position="26"/>
        <end position="45"/>
    </location>
</feature>
<name>F8JVK9_STREN</name>
<keyword evidence="5" id="KW-0812">Transmembrane</keyword>
<evidence type="ECO:0000256" key="4">
    <source>
        <dbReference type="SAM" id="MobiDB-lite"/>
    </source>
</evidence>
<keyword evidence="3" id="KW-0902">Two-component regulatory system</keyword>
<evidence type="ECO:0000313" key="7">
    <source>
        <dbReference type="EMBL" id="AEW95708.1"/>
    </source>
</evidence>
<dbReference type="PANTHER" id="PTHR24421:SF63">
    <property type="entry name" value="SENSOR HISTIDINE KINASE DESK"/>
    <property type="match status" value="1"/>
</dbReference>
<feature type="transmembrane region" description="Helical" evidence="5">
    <location>
        <begin position="51"/>
        <end position="70"/>
    </location>
</feature>
<dbReference type="PROSITE" id="PS51257">
    <property type="entry name" value="PROKAR_LIPOPROTEIN"/>
    <property type="match status" value="1"/>
</dbReference>
<feature type="transmembrane region" description="Helical" evidence="5">
    <location>
        <begin position="115"/>
        <end position="138"/>
    </location>
</feature>
<feature type="transmembrane region" description="Helical" evidence="5">
    <location>
        <begin position="145"/>
        <end position="165"/>
    </location>
</feature>
<dbReference type="Gene3D" id="3.30.565.10">
    <property type="entry name" value="Histidine kinase-like ATPase, C-terminal domain"/>
    <property type="match status" value="1"/>
</dbReference>
<dbReference type="HOGENOM" id="CLU_000445_20_8_11"/>
<keyword evidence="1" id="KW-0808">Transferase</keyword>
<dbReference type="InterPro" id="IPR036890">
    <property type="entry name" value="HATPase_C_sf"/>
</dbReference>
<organism evidence="7 8">
    <name type="scientific">Streptantibioticus cattleyicolor (strain ATCC 35852 / DSM 46488 / JCM 4925 / NBRC 14057 / NRRL 8057)</name>
    <name type="common">Streptomyces cattleya</name>
    <dbReference type="NCBI Taxonomy" id="1003195"/>
    <lineage>
        <taxon>Bacteria</taxon>
        <taxon>Bacillati</taxon>
        <taxon>Actinomycetota</taxon>
        <taxon>Actinomycetes</taxon>
        <taxon>Kitasatosporales</taxon>
        <taxon>Streptomycetaceae</taxon>
        <taxon>Streptantibioticus</taxon>
    </lineage>
</organism>
<dbReference type="InterPro" id="IPR050482">
    <property type="entry name" value="Sensor_HK_TwoCompSys"/>
</dbReference>
<keyword evidence="5" id="KW-1133">Transmembrane helix</keyword>
<dbReference type="CDD" id="cd16917">
    <property type="entry name" value="HATPase_UhpB-NarQ-NarX-like"/>
    <property type="match status" value="1"/>
</dbReference>
<evidence type="ECO:0000313" key="8">
    <source>
        <dbReference type="Proteomes" id="UP000007842"/>
    </source>
</evidence>
<accession>G8WQU9</accession>
<dbReference type="EMBL" id="CP003219">
    <property type="protein sequence ID" value="AEW95708.1"/>
    <property type="molecule type" value="Genomic_DNA"/>
</dbReference>
<dbReference type="Pfam" id="PF07730">
    <property type="entry name" value="HisKA_3"/>
    <property type="match status" value="1"/>
</dbReference>
<dbReference type="STRING" id="1003195.SCATT_33370"/>
<feature type="transmembrane region" description="Helical" evidence="5">
    <location>
        <begin position="91"/>
        <end position="109"/>
    </location>
</feature>
<protein>
    <submittedName>
        <fullName evidence="7">Sensor kinase</fullName>
    </submittedName>
</protein>
<dbReference type="GO" id="GO:0000155">
    <property type="term" value="F:phosphorelay sensor kinase activity"/>
    <property type="evidence" value="ECO:0007669"/>
    <property type="project" value="InterPro"/>
</dbReference>
<evidence type="ECO:0000256" key="2">
    <source>
        <dbReference type="ARBA" id="ARBA00022777"/>
    </source>
</evidence>
<dbReference type="GO" id="GO:0016020">
    <property type="term" value="C:membrane"/>
    <property type="evidence" value="ECO:0007669"/>
    <property type="project" value="InterPro"/>
</dbReference>
<evidence type="ECO:0000259" key="6">
    <source>
        <dbReference type="Pfam" id="PF07730"/>
    </source>
</evidence>
<keyword evidence="5" id="KW-0472">Membrane</keyword>
<dbReference type="Proteomes" id="UP000007842">
    <property type="component" value="Chromosome"/>
</dbReference>
<gene>
    <name evidence="7" type="ordered locus">SCATT_33370</name>
</gene>
<keyword evidence="8" id="KW-1185">Reference proteome</keyword>
<feature type="region of interest" description="Disordered" evidence="4">
    <location>
        <begin position="402"/>
        <end position="427"/>
    </location>
</feature>
<proteinExistence type="predicted"/>
<evidence type="ECO:0000256" key="1">
    <source>
        <dbReference type="ARBA" id="ARBA00022679"/>
    </source>
</evidence>
<reference evidence="8" key="1">
    <citation type="submission" date="2011-12" db="EMBL/GenBank/DDBJ databases">
        <title>Complete genome sequence of Streptomyces cattleya strain DSM 46488.</title>
        <authorList>
            <person name="Ou H.-Y."/>
            <person name="Li P."/>
            <person name="Zhao C."/>
            <person name="O'Hagan D."/>
            <person name="Deng Z."/>
        </authorList>
    </citation>
    <scope>NUCLEOTIDE SEQUENCE [LARGE SCALE GENOMIC DNA]</scope>
    <source>
        <strain evidence="8">ATCC 35852 / DSM 46488 / JCM 4925 / NBRC 14057 / NRRL 8057</strain>
    </source>
</reference>
<keyword evidence="2 7" id="KW-0418">Kinase</keyword>
<accession>F8JVK9</accession>
<dbReference type="AlphaFoldDB" id="F8JVK9"/>
<dbReference type="SUPFAM" id="SSF55874">
    <property type="entry name" value="ATPase domain of HSP90 chaperone/DNA topoisomerase II/histidine kinase"/>
    <property type="match status" value="1"/>
</dbReference>
<dbReference type="GO" id="GO:0046983">
    <property type="term" value="F:protein dimerization activity"/>
    <property type="evidence" value="ECO:0007669"/>
    <property type="project" value="InterPro"/>
</dbReference>
<dbReference type="KEGG" id="scy:SCATT_33370"/>
<dbReference type="PATRIC" id="fig|1003195.11.peg.4817"/>
<dbReference type="InterPro" id="IPR011712">
    <property type="entry name" value="Sig_transdc_His_kin_sub3_dim/P"/>
</dbReference>
<feature type="domain" description="Signal transduction histidine kinase subgroup 3 dimerisation and phosphoacceptor" evidence="6">
    <location>
        <begin position="216"/>
        <end position="282"/>
    </location>
</feature>
<dbReference type="RefSeq" id="WP_014144075.1">
    <property type="nucleotide sequence ID" value="NC_016111.1"/>
</dbReference>
<sequence length="427" mass="44407">MEGAGVRRQRRSSAERVESYTRKSVNATYVVFGCSELVLALPGIGRRWDSVLPWLLVPLTVAQCVLAVVVTGQAMTRRLAATAPRPHPWPVCALGVVTALLLAGFGALAGTGLLVAVYLLPAGLSFVTSVLTGSYALLVARRRTVAVIAAVPTVCVAVLLAGLGLNVYGVVVSLLVGAFSTASTAATVRCSAWVVSVVRELAAAREAQARLAVAEERLRFGRDLHDVLGRNLAVIALKGELAVQLARRGRPEAVEQMVEVQRIAQESQAEVREVVRGYRTAGLRSELTGALSVLRAAGVAARIEGDDGTALPPVVQSALAWVVREGTTNVLRHGDARTCVIGLRAGPPGPAVLTMENDGVDAARPPGSGSGLAGLRERLAALDGTLAARPCAPDGFRLTATVPWPSGTAADEASRPATDPVEPAVTS</sequence>
<dbReference type="PANTHER" id="PTHR24421">
    <property type="entry name" value="NITRATE/NITRITE SENSOR PROTEIN NARX-RELATED"/>
    <property type="match status" value="1"/>
</dbReference>